<dbReference type="PANTHER" id="PTHR43462:SF1">
    <property type="entry name" value="ALANYL-TRNA EDITING PROTEIN AARSD1"/>
    <property type="match status" value="1"/>
</dbReference>
<feature type="domain" description="Alanyl-transfer RNA synthetases family profile" evidence="7">
    <location>
        <begin position="1"/>
        <end position="240"/>
    </location>
</feature>
<dbReference type="Pfam" id="PF01411">
    <property type="entry name" value="tRNA-synt_2c"/>
    <property type="match status" value="1"/>
</dbReference>
<accession>A0ABV7VHN3</accession>
<dbReference type="EMBL" id="JBHRYJ010000003">
    <property type="protein sequence ID" value="MFC3676690.1"/>
    <property type="molecule type" value="Genomic_DNA"/>
</dbReference>
<dbReference type="InterPro" id="IPR018165">
    <property type="entry name" value="Ala-tRNA-synth_IIc_core"/>
</dbReference>
<dbReference type="InterPro" id="IPR012947">
    <property type="entry name" value="tRNA_SAD"/>
</dbReference>
<sequence length="240" mass="25795">MTEFLFREDAYLKDCDAVITAVDERGFQTDRTVFYPTGGGQPGDSGRLLLASGEIIAITNTIKGDGPDGIIHVAGSGSAALKVGASGKLEIDWERRHRLMRMHTCLHLLSALVPFPVTGGQVGDGKGRLDFDMADSIPDKETLTEKLNALIAGDHAVTARWITDEDLLGNPELVKTMAVKPPMGLGRVRLIEVVGVDQPLDLQACGGTHIARTGEIGAVSVRKVENKGRQNRRVNIEFAA</sequence>
<dbReference type="InterPro" id="IPR018163">
    <property type="entry name" value="Thr/Ala-tRNA-synth_IIc_edit"/>
</dbReference>
<dbReference type="SUPFAM" id="SSF50447">
    <property type="entry name" value="Translation proteins"/>
    <property type="match status" value="1"/>
</dbReference>
<evidence type="ECO:0000256" key="2">
    <source>
        <dbReference type="ARBA" id="ARBA00004496"/>
    </source>
</evidence>
<dbReference type="Proteomes" id="UP001595711">
    <property type="component" value="Unassembled WGS sequence"/>
</dbReference>
<dbReference type="Pfam" id="PF07973">
    <property type="entry name" value="tRNA_SAD"/>
    <property type="match status" value="1"/>
</dbReference>
<dbReference type="InterPro" id="IPR018164">
    <property type="entry name" value="Ala-tRNA-synth_IIc_N"/>
</dbReference>
<dbReference type="PANTHER" id="PTHR43462">
    <property type="entry name" value="ALANYL-TRNA EDITING PROTEIN"/>
    <property type="match status" value="1"/>
</dbReference>
<comment type="cofactor">
    <cofactor evidence="1">
        <name>Zn(2+)</name>
        <dbReference type="ChEBI" id="CHEBI:29105"/>
    </cofactor>
</comment>
<evidence type="ECO:0000313" key="8">
    <source>
        <dbReference type="EMBL" id="MFC3676690.1"/>
    </source>
</evidence>
<dbReference type="Gene3D" id="2.40.30.130">
    <property type="match status" value="1"/>
</dbReference>
<dbReference type="RefSeq" id="WP_379727770.1">
    <property type="nucleotide sequence ID" value="NZ_JBHRYJ010000003.1"/>
</dbReference>
<dbReference type="SMART" id="SM00863">
    <property type="entry name" value="tRNA_SAD"/>
    <property type="match status" value="1"/>
</dbReference>
<evidence type="ECO:0000256" key="1">
    <source>
        <dbReference type="ARBA" id="ARBA00001947"/>
    </source>
</evidence>
<evidence type="ECO:0000313" key="9">
    <source>
        <dbReference type="Proteomes" id="UP001595711"/>
    </source>
</evidence>
<dbReference type="InterPro" id="IPR051335">
    <property type="entry name" value="Alanyl-tRNA_Editing_Enzymes"/>
</dbReference>
<evidence type="ECO:0000256" key="4">
    <source>
        <dbReference type="ARBA" id="ARBA00022723"/>
    </source>
</evidence>
<comment type="caution">
    <text evidence="8">The sequence shown here is derived from an EMBL/GenBank/DDBJ whole genome shotgun (WGS) entry which is preliminary data.</text>
</comment>
<proteinExistence type="predicted"/>
<dbReference type="SUPFAM" id="SSF55186">
    <property type="entry name" value="ThrRS/AlaRS common domain"/>
    <property type="match status" value="1"/>
</dbReference>
<evidence type="ECO:0000259" key="7">
    <source>
        <dbReference type="PROSITE" id="PS50860"/>
    </source>
</evidence>
<reference evidence="9" key="1">
    <citation type="journal article" date="2019" name="Int. J. Syst. Evol. Microbiol.">
        <title>The Global Catalogue of Microorganisms (GCM) 10K type strain sequencing project: providing services to taxonomists for standard genome sequencing and annotation.</title>
        <authorList>
            <consortium name="The Broad Institute Genomics Platform"/>
            <consortium name="The Broad Institute Genome Sequencing Center for Infectious Disease"/>
            <person name="Wu L."/>
            <person name="Ma J."/>
        </authorList>
    </citation>
    <scope>NUCLEOTIDE SEQUENCE [LARGE SCALE GENOMIC DNA]</scope>
    <source>
        <strain evidence="9">KCTC 42182</strain>
    </source>
</reference>
<keyword evidence="5" id="KW-0862">Zinc</keyword>
<protein>
    <recommendedName>
        <fullName evidence="3">Alanine--tRNA ligase</fullName>
    </recommendedName>
    <alternativeName>
        <fullName evidence="6">Alanyl-tRNA synthetase</fullName>
    </alternativeName>
</protein>
<evidence type="ECO:0000256" key="5">
    <source>
        <dbReference type="ARBA" id="ARBA00022833"/>
    </source>
</evidence>
<comment type="subcellular location">
    <subcellularLocation>
        <location evidence="2">Cytoplasm</location>
    </subcellularLocation>
</comment>
<dbReference type="PROSITE" id="PS50860">
    <property type="entry name" value="AA_TRNA_LIGASE_II_ALA"/>
    <property type="match status" value="1"/>
</dbReference>
<dbReference type="InterPro" id="IPR009000">
    <property type="entry name" value="Transl_B-barrel_sf"/>
</dbReference>
<organism evidence="8 9">
    <name type="scientific">Ferrovibrio xuzhouensis</name>
    <dbReference type="NCBI Taxonomy" id="1576914"/>
    <lineage>
        <taxon>Bacteria</taxon>
        <taxon>Pseudomonadati</taxon>
        <taxon>Pseudomonadota</taxon>
        <taxon>Alphaproteobacteria</taxon>
        <taxon>Rhodospirillales</taxon>
        <taxon>Rhodospirillaceae</taxon>
        <taxon>Ferrovibrio</taxon>
    </lineage>
</organism>
<gene>
    <name evidence="8" type="ORF">ACFOOQ_14125</name>
</gene>
<name>A0ABV7VHN3_9PROT</name>
<dbReference type="Gene3D" id="3.30.980.10">
    <property type="entry name" value="Threonyl-trna Synthetase, Chain A, domain 2"/>
    <property type="match status" value="1"/>
</dbReference>
<keyword evidence="4" id="KW-0479">Metal-binding</keyword>
<keyword evidence="9" id="KW-1185">Reference proteome</keyword>
<evidence type="ECO:0000256" key="3">
    <source>
        <dbReference type="ARBA" id="ARBA00017959"/>
    </source>
</evidence>
<evidence type="ECO:0000256" key="6">
    <source>
        <dbReference type="ARBA" id="ARBA00032577"/>
    </source>
</evidence>